<dbReference type="Pfam" id="PF08281">
    <property type="entry name" value="Sigma70_r4_2"/>
    <property type="match status" value="1"/>
</dbReference>
<accession>A0A9X3EVZ6</accession>
<evidence type="ECO:0000256" key="2">
    <source>
        <dbReference type="ARBA" id="ARBA00023015"/>
    </source>
</evidence>
<sequence>MTSPGTGRTIGTGRASGPGRGAPPGLHALMDRYLDGDARAFAALHAALVPRLTAFLVHLVRDTAAADDLVQATWLKAHLARARFQVQGTSPDGAVQAWYFTIARNLAVDWLRAQVRERRRREPGAGDADDRDPLAEIPSDLPTAEELEIGEAEAQEITSRIRDALAQLPAGQREIVELHKFQGLSMAEIAARLRIREGAVRVRAHRAYKALAQWLTPPCESCSCCSREVGHDDALSCRRRGSRSRREPRSRHRSCRREPCPRRRGFGSRREPRSRHRSCREPSPRHRGSRSRREPRLHHRSCREPSPRQRESRSNAAGRDRPHPHALGSRAILRTHPDERAGARDPASGGRA</sequence>
<proteinExistence type="inferred from homology"/>
<dbReference type="GO" id="GO:0003677">
    <property type="term" value="F:DNA binding"/>
    <property type="evidence" value="ECO:0007669"/>
    <property type="project" value="UniProtKB-KW"/>
</dbReference>
<dbReference type="Gene3D" id="1.10.10.10">
    <property type="entry name" value="Winged helix-like DNA-binding domain superfamily/Winged helix DNA-binding domain"/>
    <property type="match status" value="1"/>
</dbReference>
<evidence type="ECO:0000256" key="1">
    <source>
        <dbReference type="ARBA" id="ARBA00010641"/>
    </source>
</evidence>
<evidence type="ECO:0000259" key="8">
    <source>
        <dbReference type="Pfam" id="PF08281"/>
    </source>
</evidence>
<feature type="compositionally biased region" description="Basic and acidic residues" evidence="6">
    <location>
        <begin position="302"/>
        <end position="323"/>
    </location>
</feature>
<evidence type="ECO:0000256" key="3">
    <source>
        <dbReference type="ARBA" id="ARBA00023082"/>
    </source>
</evidence>
<keyword evidence="10" id="KW-1185">Reference proteome</keyword>
<evidence type="ECO:0000313" key="9">
    <source>
        <dbReference type="EMBL" id="MCY1007431.1"/>
    </source>
</evidence>
<protein>
    <submittedName>
        <fullName evidence="9">Sigma-70 family RNA polymerase sigma factor</fullName>
    </submittedName>
</protein>
<organism evidence="9 10">
    <name type="scientific">Nannocystis pusilla</name>
    <dbReference type="NCBI Taxonomy" id="889268"/>
    <lineage>
        <taxon>Bacteria</taxon>
        <taxon>Pseudomonadati</taxon>
        <taxon>Myxococcota</taxon>
        <taxon>Polyangia</taxon>
        <taxon>Nannocystales</taxon>
        <taxon>Nannocystaceae</taxon>
        <taxon>Nannocystis</taxon>
    </lineage>
</organism>
<gene>
    <name evidence="9" type="ORF">OV079_18120</name>
</gene>
<dbReference type="RefSeq" id="WP_267770052.1">
    <property type="nucleotide sequence ID" value="NZ_JAPNKE010000002.1"/>
</dbReference>
<keyword evidence="5" id="KW-0804">Transcription</keyword>
<dbReference type="InterPro" id="IPR013324">
    <property type="entry name" value="RNA_pol_sigma_r3/r4-like"/>
</dbReference>
<feature type="domain" description="RNA polymerase sigma factor 70 region 4 type 2" evidence="8">
    <location>
        <begin position="160"/>
        <end position="211"/>
    </location>
</feature>
<evidence type="ECO:0000256" key="4">
    <source>
        <dbReference type="ARBA" id="ARBA00023125"/>
    </source>
</evidence>
<feature type="region of interest" description="Disordered" evidence="6">
    <location>
        <begin position="235"/>
        <end position="352"/>
    </location>
</feature>
<dbReference type="Pfam" id="PF04542">
    <property type="entry name" value="Sigma70_r2"/>
    <property type="match status" value="1"/>
</dbReference>
<comment type="similarity">
    <text evidence="1">Belongs to the sigma-70 factor family. ECF subfamily.</text>
</comment>
<feature type="domain" description="RNA polymerase sigma-70 region 2" evidence="7">
    <location>
        <begin position="46"/>
        <end position="116"/>
    </location>
</feature>
<dbReference type="InterPro" id="IPR014284">
    <property type="entry name" value="RNA_pol_sigma-70_dom"/>
</dbReference>
<dbReference type="Gene3D" id="1.10.1740.10">
    <property type="match status" value="1"/>
</dbReference>
<dbReference type="EMBL" id="JAPNKE010000002">
    <property type="protein sequence ID" value="MCY1007431.1"/>
    <property type="molecule type" value="Genomic_DNA"/>
</dbReference>
<feature type="region of interest" description="Disordered" evidence="6">
    <location>
        <begin position="1"/>
        <end position="22"/>
    </location>
</feature>
<dbReference type="Proteomes" id="UP001150924">
    <property type="component" value="Unassembled WGS sequence"/>
</dbReference>
<dbReference type="InterPro" id="IPR013249">
    <property type="entry name" value="RNA_pol_sigma70_r4_t2"/>
</dbReference>
<feature type="compositionally biased region" description="Basic residues" evidence="6">
    <location>
        <begin position="262"/>
        <end position="278"/>
    </location>
</feature>
<feature type="compositionally biased region" description="Basic residues" evidence="6">
    <location>
        <begin position="285"/>
        <end position="301"/>
    </location>
</feature>
<comment type="caution">
    <text evidence="9">The sequence shown here is derived from an EMBL/GenBank/DDBJ whole genome shotgun (WGS) entry which is preliminary data.</text>
</comment>
<dbReference type="InterPro" id="IPR007627">
    <property type="entry name" value="RNA_pol_sigma70_r2"/>
</dbReference>
<keyword evidence="3" id="KW-0731">Sigma factor</keyword>
<reference evidence="9" key="1">
    <citation type="submission" date="2022-11" db="EMBL/GenBank/DDBJ databases">
        <title>Minimal conservation of predation-associated metabolite biosynthetic gene clusters underscores biosynthetic potential of Myxococcota including descriptions for ten novel species: Archangium lansinium sp. nov., Myxococcus landrumus sp. nov., Nannocystis bai.</title>
        <authorList>
            <person name="Ahearne A."/>
            <person name="Stevens C."/>
            <person name="Phillips K."/>
        </authorList>
    </citation>
    <scope>NUCLEOTIDE SEQUENCE</scope>
    <source>
        <strain evidence="9">Na p29</strain>
    </source>
</reference>
<dbReference type="InterPro" id="IPR013325">
    <property type="entry name" value="RNA_pol_sigma_r2"/>
</dbReference>
<feature type="region of interest" description="Disordered" evidence="6">
    <location>
        <begin position="119"/>
        <end position="140"/>
    </location>
</feature>
<dbReference type="SUPFAM" id="SSF88946">
    <property type="entry name" value="Sigma2 domain of RNA polymerase sigma factors"/>
    <property type="match status" value="1"/>
</dbReference>
<dbReference type="SUPFAM" id="SSF88659">
    <property type="entry name" value="Sigma3 and sigma4 domains of RNA polymerase sigma factors"/>
    <property type="match status" value="1"/>
</dbReference>
<evidence type="ECO:0000256" key="6">
    <source>
        <dbReference type="SAM" id="MobiDB-lite"/>
    </source>
</evidence>
<evidence type="ECO:0000259" key="7">
    <source>
        <dbReference type="Pfam" id="PF04542"/>
    </source>
</evidence>
<name>A0A9X3EVZ6_9BACT</name>
<dbReference type="CDD" id="cd06171">
    <property type="entry name" value="Sigma70_r4"/>
    <property type="match status" value="1"/>
</dbReference>
<feature type="compositionally biased region" description="Gly residues" evidence="6">
    <location>
        <begin position="8"/>
        <end position="22"/>
    </location>
</feature>
<keyword evidence="4" id="KW-0238">DNA-binding</keyword>
<dbReference type="PANTHER" id="PTHR43133:SF52">
    <property type="entry name" value="ECF RNA POLYMERASE SIGMA FACTOR SIGL"/>
    <property type="match status" value="1"/>
</dbReference>
<feature type="compositionally biased region" description="Basic residues" evidence="6">
    <location>
        <begin position="237"/>
        <end position="255"/>
    </location>
</feature>
<dbReference type="GO" id="GO:0016987">
    <property type="term" value="F:sigma factor activity"/>
    <property type="evidence" value="ECO:0007669"/>
    <property type="project" value="UniProtKB-KW"/>
</dbReference>
<dbReference type="NCBIfam" id="TIGR02937">
    <property type="entry name" value="sigma70-ECF"/>
    <property type="match status" value="1"/>
</dbReference>
<dbReference type="AlphaFoldDB" id="A0A9X3EVZ6"/>
<dbReference type="InterPro" id="IPR039425">
    <property type="entry name" value="RNA_pol_sigma-70-like"/>
</dbReference>
<dbReference type="PANTHER" id="PTHR43133">
    <property type="entry name" value="RNA POLYMERASE ECF-TYPE SIGMA FACTO"/>
    <property type="match status" value="1"/>
</dbReference>
<dbReference type="InterPro" id="IPR036388">
    <property type="entry name" value="WH-like_DNA-bd_sf"/>
</dbReference>
<evidence type="ECO:0000256" key="5">
    <source>
        <dbReference type="ARBA" id="ARBA00023163"/>
    </source>
</evidence>
<dbReference type="GO" id="GO:0006352">
    <property type="term" value="P:DNA-templated transcription initiation"/>
    <property type="evidence" value="ECO:0007669"/>
    <property type="project" value="InterPro"/>
</dbReference>
<evidence type="ECO:0000313" key="10">
    <source>
        <dbReference type="Proteomes" id="UP001150924"/>
    </source>
</evidence>
<keyword evidence="2" id="KW-0805">Transcription regulation</keyword>